<feature type="domain" description="4'-phosphopantetheinyl transferase" evidence="9">
    <location>
        <begin position="5"/>
        <end position="111"/>
    </location>
</feature>
<dbReference type="GO" id="GO:0008897">
    <property type="term" value="F:holo-[acyl-carrier-protein] synthase activity"/>
    <property type="evidence" value="ECO:0007669"/>
    <property type="project" value="UniProtKB-UniRule"/>
</dbReference>
<dbReference type="InterPro" id="IPR004568">
    <property type="entry name" value="Ppantetheine-prot_Trfase_dom"/>
</dbReference>
<evidence type="ECO:0000256" key="1">
    <source>
        <dbReference type="ARBA" id="ARBA00022516"/>
    </source>
</evidence>
<sequence length="118" mass="13347">MIVGTGIDLVELERIQSILARQERFYMRVLTPKEQEIFLTLPKHRQIEFLAGRFAAKEAFSKAMGTGIGSEVTFQDLEILPDALNKPVAQSKRFTGNIHLSISHSKQYAMAQVLLEKD</sequence>
<dbReference type="RefSeq" id="WP_073298419.1">
    <property type="nucleotide sequence ID" value="NZ_FQUF01000028.1"/>
</dbReference>
<feature type="binding site" evidence="8">
    <location>
        <position position="58"/>
    </location>
    <ligand>
        <name>Mg(2+)</name>
        <dbReference type="ChEBI" id="CHEBI:18420"/>
    </ligand>
</feature>
<comment type="catalytic activity">
    <reaction evidence="8">
        <text>apo-[ACP] + CoA = holo-[ACP] + adenosine 3',5'-bisphosphate + H(+)</text>
        <dbReference type="Rhea" id="RHEA:12068"/>
        <dbReference type="Rhea" id="RHEA-COMP:9685"/>
        <dbReference type="Rhea" id="RHEA-COMP:9690"/>
        <dbReference type="ChEBI" id="CHEBI:15378"/>
        <dbReference type="ChEBI" id="CHEBI:29999"/>
        <dbReference type="ChEBI" id="CHEBI:57287"/>
        <dbReference type="ChEBI" id="CHEBI:58343"/>
        <dbReference type="ChEBI" id="CHEBI:64479"/>
        <dbReference type="EC" id="2.7.8.7"/>
    </reaction>
</comment>
<keyword evidence="5 8" id="KW-0460">Magnesium</keyword>
<keyword evidence="4 8" id="KW-0276">Fatty acid metabolism</keyword>
<evidence type="ECO:0000313" key="10">
    <source>
        <dbReference type="EMBL" id="SHF04773.1"/>
    </source>
</evidence>
<dbReference type="Gene3D" id="3.90.470.20">
    <property type="entry name" value="4'-phosphopantetheinyl transferase domain"/>
    <property type="match status" value="1"/>
</dbReference>
<comment type="function">
    <text evidence="8">Transfers the 4'-phosphopantetheine moiety from coenzyme A to a Ser of acyl-carrier-protein.</text>
</comment>
<dbReference type="HAMAP" id="MF_00101">
    <property type="entry name" value="AcpS"/>
    <property type="match status" value="1"/>
</dbReference>
<dbReference type="GO" id="GO:0006633">
    <property type="term" value="P:fatty acid biosynthetic process"/>
    <property type="evidence" value="ECO:0007669"/>
    <property type="project" value="UniProtKB-UniRule"/>
</dbReference>
<dbReference type="SUPFAM" id="SSF56214">
    <property type="entry name" value="4'-phosphopantetheinyl transferase"/>
    <property type="match status" value="1"/>
</dbReference>
<evidence type="ECO:0000259" key="9">
    <source>
        <dbReference type="Pfam" id="PF01648"/>
    </source>
</evidence>
<keyword evidence="1 8" id="KW-0444">Lipid biosynthesis</keyword>
<accession>A0A1M4YGJ4</accession>
<gene>
    <name evidence="8" type="primary">acpS</name>
    <name evidence="10" type="ORF">SAMN02745249_01692</name>
</gene>
<reference evidence="10 11" key="1">
    <citation type="submission" date="2016-11" db="EMBL/GenBank/DDBJ databases">
        <authorList>
            <person name="Jaros S."/>
            <person name="Januszkiewicz K."/>
            <person name="Wedrychowicz H."/>
        </authorList>
    </citation>
    <scope>NUCLEOTIDE SEQUENCE [LARGE SCALE GENOMIC DNA]</scope>
    <source>
        <strain evidence="10 11">DSM 15692</strain>
    </source>
</reference>
<dbReference type="EMBL" id="FQUF01000028">
    <property type="protein sequence ID" value="SHF04773.1"/>
    <property type="molecule type" value="Genomic_DNA"/>
</dbReference>
<dbReference type="Proteomes" id="UP000184128">
    <property type="component" value="Unassembled WGS sequence"/>
</dbReference>
<dbReference type="GO" id="GO:0005737">
    <property type="term" value="C:cytoplasm"/>
    <property type="evidence" value="ECO:0007669"/>
    <property type="project" value="UniProtKB-SubCell"/>
</dbReference>
<comment type="subcellular location">
    <subcellularLocation>
        <location evidence="8">Cytoplasm</location>
    </subcellularLocation>
</comment>
<keyword evidence="3 8" id="KW-0479">Metal-binding</keyword>
<feature type="binding site" evidence="8">
    <location>
        <position position="8"/>
    </location>
    <ligand>
        <name>Mg(2+)</name>
        <dbReference type="ChEBI" id="CHEBI:18420"/>
    </ligand>
</feature>
<evidence type="ECO:0000256" key="4">
    <source>
        <dbReference type="ARBA" id="ARBA00022832"/>
    </source>
</evidence>
<dbReference type="AlphaFoldDB" id="A0A1M4YGJ4"/>
<dbReference type="Pfam" id="PF01648">
    <property type="entry name" value="ACPS"/>
    <property type="match status" value="1"/>
</dbReference>
<dbReference type="InterPro" id="IPR037143">
    <property type="entry name" value="4-PPantetheinyl_Trfase_dom_sf"/>
</dbReference>
<evidence type="ECO:0000256" key="5">
    <source>
        <dbReference type="ARBA" id="ARBA00022842"/>
    </source>
</evidence>
<keyword evidence="7 8" id="KW-0275">Fatty acid biosynthesis</keyword>
<evidence type="ECO:0000256" key="2">
    <source>
        <dbReference type="ARBA" id="ARBA00022679"/>
    </source>
</evidence>
<evidence type="ECO:0000256" key="3">
    <source>
        <dbReference type="ARBA" id="ARBA00022723"/>
    </source>
</evidence>
<dbReference type="OrthoDB" id="517356at2"/>
<dbReference type="EC" id="2.7.8.7" evidence="8"/>
<protein>
    <recommendedName>
        <fullName evidence="8">Holo-[acyl-carrier-protein] synthase</fullName>
        <shortName evidence="8">Holo-ACP synthase</shortName>
        <ecNumber evidence="8">2.7.8.7</ecNumber>
    </recommendedName>
    <alternativeName>
        <fullName evidence="8">4'-phosphopantetheinyl transferase AcpS</fullName>
    </alternativeName>
</protein>
<evidence type="ECO:0000256" key="6">
    <source>
        <dbReference type="ARBA" id="ARBA00023098"/>
    </source>
</evidence>
<evidence type="ECO:0000256" key="7">
    <source>
        <dbReference type="ARBA" id="ARBA00023160"/>
    </source>
</evidence>
<dbReference type="InterPro" id="IPR008278">
    <property type="entry name" value="4-PPantetheinyl_Trfase_dom"/>
</dbReference>
<evidence type="ECO:0000313" key="11">
    <source>
        <dbReference type="Proteomes" id="UP000184128"/>
    </source>
</evidence>
<comment type="similarity">
    <text evidence="8">Belongs to the P-Pant transferase superfamily. AcpS family.</text>
</comment>
<keyword evidence="6 8" id="KW-0443">Lipid metabolism</keyword>
<dbReference type="NCBIfam" id="TIGR00556">
    <property type="entry name" value="pantethn_trn"/>
    <property type="match status" value="1"/>
</dbReference>
<keyword evidence="11" id="KW-1185">Reference proteome</keyword>
<keyword evidence="2 8" id="KW-0808">Transferase</keyword>
<keyword evidence="8" id="KW-0963">Cytoplasm</keyword>
<proteinExistence type="inferred from homology"/>
<comment type="cofactor">
    <cofactor evidence="8">
        <name>Mg(2+)</name>
        <dbReference type="ChEBI" id="CHEBI:18420"/>
    </cofactor>
</comment>
<dbReference type="GO" id="GO:0000287">
    <property type="term" value="F:magnesium ion binding"/>
    <property type="evidence" value="ECO:0007669"/>
    <property type="project" value="UniProtKB-UniRule"/>
</dbReference>
<dbReference type="NCBIfam" id="TIGR00516">
    <property type="entry name" value="acpS"/>
    <property type="match status" value="1"/>
</dbReference>
<evidence type="ECO:0000256" key="8">
    <source>
        <dbReference type="HAMAP-Rule" id="MF_00101"/>
    </source>
</evidence>
<dbReference type="InterPro" id="IPR002582">
    <property type="entry name" value="ACPS"/>
</dbReference>
<name>A0A1M4YGJ4_9LACT</name>
<dbReference type="STRING" id="1121025.SAMN02745249_01692"/>
<organism evidence="10 11">
    <name type="scientific">Atopostipes suicloacalis DSM 15692</name>
    <dbReference type="NCBI Taxonomy" id="1121025"/>
    <lineage>
        <taxon>Bacteria</taxon>
        <taxon>Bacillati</taxon>
        <taxon>Bacillota</taxon>
        <taxon>Bacilli</taxon>
        <taxon>Lactobacillales</taxon>
        <taxon>Carnobacteriaceae</taxon>
        <taxon>Atopostipes</taxon>
    </lineage>
</organism>